<dbReference type="PANTHER" id="PTHR30012">
    <property type="entry name" value="GENERAL SECRETION PATHWAY PROTEIN"/>
    <property type="match status" value="1"/>
</dbReference>
<dbReference type="InterPro" id="IPR042094">
    <property type="entry name" value="T2SS_GspF_sf"/>
</dbReference>
<protein>
    <submittedName>
        <fullName evidence="12">Type II secretion system F family protein</fullName>
    </submittedName>
</protein>
<dbReference type="FunFam" id="1.20.81.30:FF:000001">
    <property type="entry name" value="Type II secretion system protein F"/>
    <property type="match status" value="2"/>
</dbReference>
<evidence type="ECO:0000256" key="4">
    <source>
        <dbReference type="ARBA" id="ARBA00022475"/>
    </source>
</evidence>
<dbReference type="InterPro" id="IPR003004">
    <property type="entry name" value="GspF/PilC"/>
</dbReference>
<keyword evidence="4" id="KW-1003">Cell membrane</keyword>
<dbReference type="KEGG" id="emt:CPZ25_015945"/>
<feature type="domain" description="Type II secretion system protein GspF" evidence="11">
    <location>
        <begin position="228"/>
        <end position="350"/>
    </location>
</feature>
<dbReference type="GO" id="GO:0009306">
    <property type="term" value="P:protein secretion"/>
    <property type="evidence" value="ECO:0007669"/>
    <property type="project" value="InterPro"/>
</dbReference>
<gene>
    <name evidence="12" type="ORF">CPZ25_015945</name>
</gene>
<evidence type="ECO:0000256" key="6">
    <source>
        <dbReference type="ARBA" id="ARBA00022692"/>
    </source>
</evidence>
<evidence type="ECO:0000256" key="1">
    <source>
        <dbReference type="ARBA" id="ARBA00004429"/>
    </source>
</evidence>
<evidence type="ECO:0000259" key="11">
    <source>
        <dbReference type="Pfam" id="PF00482"/>
    </source>
</evidence>
<name>A0A4P9CB83_EUBML</name>
<keyword evidence="8 10" id="KW-0472">Membrane</keyword>
<comment type="similarity">
    <text evidence="2 9">Belongs to the GSP F family.</text>
</comment>
<keyword evidence="7 10" id="KW-1133">Transmembrane helix</keyword>
<keyword evidence="13" id="KW-1185">Reference proteome</keyword>
<reference evidence="12 13" key="1">
    <citation type="submission" date="2018-05" db="EMBL/GenBank/DDBJ databases">
        <title>Genome comparison of Eubacterium sp.</title>
        <authorList>
            <person name="Feng Y."/>
            <person name="Sanchez-Andrea I."/>
            <person name="Stams A.J.M."/>
            <person name="De Vos W.M."/>
        </authorList>
    </citation>
    <scope>NUCLEOTIDE SEQUENCE [LARGE SCALE GENOMIC DNA]</scope>
    <source>
        <strain evidence="12 13">YI</strain>
    </source>
</reference>
<dbReference type="EMBL" id="CP029487">
    <property type="protein sequence ID" value="QCT72753.1"/>
    <property type="molecule type" value="Genomic_DNA"/>
</dbReference>
<feature type="domain" description="Type II secretion system protein GspF" evidence="11">
    <location>
        <begin position="25"/>
        <end position="148"/>
    </location>
</feature>
<sequence length="362" mass="39839">MEVMKPAWLKAVSFKSGRIRMLGLFCRQMAITLSAGVSIIDALELSGREHKNSAFGETVLQVKALVKQGNSLSEALRQFPKVFPELMVQMVRSGEMSGCMDLVMENLGVYYEGQADLRSRIAQALFYPSLVMVVAVGVVMYLMAGVLPAFVEIFESMEAELPRTTELLMRASTALMSGGGWILLAVLLLLAAGQLVVRQERGALARDRLLLRLLWIGPFIRLMEGVRFADAMAIMVNSGIDMISALEIAGKILGNRVMRHKISAVQEAVRRGAALSDSLAEAGIFDRRFVQMIRIGESSGTMEQVLIKVSAYYNGEIDRKIKKMTALLEPVVLLVVGGLVFFIMASVMQPVFEIYSGYSELV</sequence>
<evidence type="ECO:0000256" key="2">
    <source>
        <dbReference type="ARBA" id="ARBA00005745"/>
    </source>
</evidence>
<evidence type="ECO:0000256" key="8">
    <source>
        <dbReference type="ARBA" id="ARBA00023136"/>
    </source>
</evidence>
<dbReference type="PRINTS" id="PR00812">
    <property type="entry name" value="BCTERIALGSPF"/>
</dbReference>
<evidence type="ECO:0000313" key="12">
    <source>
        <dbReference type="EMBL" id="QCT72753.1"/>
    </source>
</evidence>
<keyword evidence="6 9" id="KW-0812">Transmembrane</keyword>
<comment type="subcellular location">
    <subcellularLocation>
        <location evidence="1">Cell inner membrane</location>
        <topology evidence="1">Multi-pass membrane protein</topology>
    </subcellularLocation>
    <subcellularLocation>
        <location evidence="9">Cell membrane</location>
        <topology evidence="9">Multi-pass membrane protein</topology>
    </subcellularLocation>
</comment>
<evidence type="ECO:0000256" key="7">
    <source>
        <dbReference type="ARBA" id="ARBA00022989"/>
    </source>
</evidence>
<feature type="transmembrane region" description="Helical" evidence="10">
    <location>
        <begin position="171"/>
        <end position="197"/>
    </location>
</feature>
<organism evidence="12 13">
    <name type="scientific">Eubacterium maltosivorans</name>
    <dbReference type="NCBI Taxonomy" id="2041044"/>
    <lineage>
        <taxon>Bacteria</taxon>
        <taxon>Bacillati</taxon>
        <taxon>Bacillota</taxon>
        <taxon>Clostridia</taxon>
        <taxon>Eubacteriales</taxon>
        <taxon>Eubacteriaceae</taxon>
        <taxon>Eubacterium</taxon>
    </lineage>
</organism>
<evidence type="ECO:0000256" key="3">
    <source>
        <dbReference type="ARBA" id="ARBA00022448"/>
    </source>
</evidence>
<evidence type="ECO:0000313" key="13">
    <source>
        <dbReference type="Proteomes" id="UP000218387"/>
    </source>
</evidence>
<keyword evidence="3 9" id="KW-0813">Transport</keyword>
<dbReference type="Proteomes" id="UP000218387">
    <property type="component" value="Chromosome"/>
</dbReference>
<dbReference type="PANTHER" id="PTHR30012:SF0">
    <property type="entry name" value="TYPE II SECRETION SYSTEM PROTEIN F-RELATED"/>
    <property type="match status" value="1"/>
</dbReference>
<dbReference type="PROSITE" id="PS00874">
    <property type="entry name" value="T2SP_F"/>
    <property type="match status" value="1"/>
</dbReference>
<feature type="transmembrane region" description="Helical" evidence="10">
    <location>
        <begin position="125"/>
        <end position="151"/>
    </location>
</feature>
<dbReference type="RefSeq" id="WP_074617810.1">
    <property type="nucleotide sequence ID" value="NZ_CABJDW020000018.1"/>
</dbReference>
<dbReference type="GO" id="GO:0005886">
    <property type="term" value="C:plasma membrane"/>
    <property type="evidence" value="ECO:0007669"/>
    <property type="project" value="UniProtKB-SubCell"/>
</dbReference>
<evidence type="ECO:0000256" key="10">
    <source>
        <dbReference type="SAM" id="Phobius"/>
    </source>
</evidence>
<accession>A0A4P9CB83</accession>
<dbReference type="InterPro" id="IPR001992">
    <property type="entry name" value="T2SS_GspF/T4SS_PilC_CS"/>
</dbReference>
<dbReference type="Pfam" id="PF00482">
    <property type="entry name" value="T2SSF"/>
    <property type="match status" value="2"/>
</dbReference>
<evidence type="ECO:0000256" key="5">
    <source>
        <dbReference type="ARBA" id="ARBA00022519"/>
    </source>
</evidence>
<dbReference type="Gene3D" id="1.20.81.30">
    <property type="entry name" value="Type II secretion system (T2SS), domain F"/>
    <property type="match status" value="2"/>
</dbReference>
<dbReference type="AlphaFoldDB" id="A0A4P9CB83"/>
<keyword evidence="5" id="KW-0997">Cell inner membrane</keyword>
<proteinExistence type="inferred from homology"/>
<evidence type="ECO:0000256" key="9">
    <source>
        <dbReference type="RuleBase" id="RU003923"/>
    </source>
</evidence>
<feature type="transmembrane region" description="Helical" evidence="10">
    <location>
        <begin position="327"/>
        <end position="352"/>
    </location>
</feature>
<dbReference type="InterPro" id="IPR018076">
    <property type="entry name" value="T2SS_GspF_dom"/>
</dbReference>